<dbReference type="EMBL" id="VCIZ01000002">
    <property type="protein sequence ID" value="TSP14057.1"/>
    <property type="molecule type" value="Genomic_DNA"/>
</dbReference>
<gene>
    <name evidence="1" type="ORF">FGG12_06195</name>
</gene>
<sequence>MLDLCRAKLQELIDGTTGFNDADEEVDGCDLVDFIGEFRPTAIAALATPDPVVKLVERLQTLIDVAGQSVELSDWPELQKALEEGRAVLEELP</sequence>
<accession>A0ABY3ESW7</accession>
<evidence type="ECO:0000313" key="2">
    <source>
        <dbReference type="Proteomes" id="UP000318943"/>
    </source>
</evidence>
<comment type="caution">
    <text evidence="1">The sequence shown here is derived from an EMBL/GenBank/DDBJ whole genome shotgun (WGS) entry which is preliminary data.</text>
</comment>
<name>A0ABY3ESW7_9BURK</name>
<evidence type="ECO:0000313" key="1">
    <source>
        <dbReference type="EMBL" id="TSP14057.1"/>
    </source>
</evidence>
<keyword evidence="2" id="KW-1185">Reference proteome</keyword>
<protein>
    <submittedName>
        <fullName evidence="1">Uncharacterized protein</fullName>
    </submittedName>
</protein>
<dbReference type="Proteomes" id="UP000318943">
    <property type="component" value="Unassembled WGS sequence"/>
</dbReference>
<dbReference type="RefSeq" id="WP_144196760.1">
    <property type="nucleotide sequence ID" value="NZ_VCIZ01000002.1"/>
</dbReference>
<reference evidence="1 2" key="1">
    <citation type="submission" date="2019-05" db="EMBL/GenBank/DDBJ databases">
        <title>Whole genome sequence analysis of Cupriavidus campinensis S14E4C strain.</title>
        <authorList>
            <person name="Abbaszade G."/>
            <person name="Szabo A."/>
            <person name="Toumi M."/>
            <person name="Toth E."/>
        </authorList>
    </citation>
    <scope>NUCLEOTIDE SEQUENCE [LARGE SCALE GENOMIC DNA]</scope>
    <source>
        <strain evidence="1 2">S14E4C</strain>
    </source>
</reference>
<proteinExistence type="predicted"/>
<organism evidence="1 2">
    <name type="scientific">Cupriavidus campinensis</name>
    <dbReference type="NCBI Taxonomy" id="151783"/>
    <lineage>
        <taxon>Bacteria</taxon>
        <taxon>Pseudomonadati</taxon>
        <taxon>Pseudomonadota</taxon>
        <taxon>Betaproteobacteria</taxon>
        <taxon>Burkholderiales</taxon>
        <taxon>Burkholderiaceae</taxon>
        <taxon>Cupriavidus</taxon>
    </lineage>
</organism>